<dbReference type="PRINTS" id="PR00080">
    <property type="entry name" value="SDRFAMILY"/>
</dbReference>
<organism evidence="3 4">
    <name type="scientific">Ornithinicoccus hortensis</name>
    <dbReference type="NCBI Taxonomy" id="82346"/>
    <lineage>
        <taxon>Bacteria</taxon>
        <taxon>Bacillati</taxon>
        <taxon>Actinomycetota</taxon>
        <taxon>Actinomycetes</taxon>
        <taxon>Micrococcales</taxon>
        <taxon>Intrasporangiaceae</taxon>
        <taxon>Ornithinicoccus</taxon>
    </lineage>
</organism>
<dbReference type="InterPro" id="IPR002347">
    <property type="entry name" value="SDR_fam"/>
</dbReference>
<dbReference type="SUPFAM" id="SSF51735">
    <property type="entry name" value="NAD(P)-binding Rossmann-fold domains"/>
    <property type="match status" value="1"/>
</dbReference>
<dbReference type="PANTHER" id="PTHR42760">
    <property type="entry name" value="SHORT-CHAIN DEHYDROGENASES/REDUCTASES FAMILY MEMBER"/>
    <property type="match status" value="1"/>
</dbReference>
<dbReference type="PROSITE" id="PS00061">
    <property type="entry name" value="ADH_SHORT"/>
    <property type="match status" value="1"/>
</dbReference>
<feature type="domain" description="Ketoreductase" evidence="2">
    <location>
        <begin position="222"/>
        <end position="404"/>
    </location>
</feature>
<dbReference type="InterPro" id="IPR036291">
    <property type="entry name" value="NAD(P)-bd_dom_sf"/>
</dbReference>
<dbReference type="EMBL" id="VFOP01000001">
    <property type="protein sequence ID" value="TQL49976.1"/>
    <property type="molecule type" value="Genomic_DNA"/>
</dbReference>
<dbReference type="PANTHER" id="PTHR42760:SF78">
    <property type="entry name" value="3-OXOACYL-[ACYL-CARRIER-PROTEIN] REDUCTASE [NADH]"/>
    <property type="match status" value="1"/>
</dbReference>
<proteinExistence type="inferred from homology"/>
<dbReference type="FunFam" id="3.40.50.720:FF:000338">
    <property type="entry name" value="3-oxoacyl-ACP reductase FabG"/>
    <property type="match status" value="1"/>
</dbReference>
<protein>
    <submittedName>
        <fullName evidence="3">3-oxoacyl-[acyl-carrier protein] reductase</fullName>
    </submittedName>
</protein>
<gene>
    <name evidence="3" type="ORF">FB467_1074</name>
</gene>
<evidence type="ECO:0000256" key="1">
    <source>
        <dbReference type="ARBA" id="ARBA00006484"/>
    </source>
</evidence>
<dbReference type="OrthoDB" id="9804774at2"/>
<dbReference type="Proteomes" id="UP000319516">
    <property type="component" value="Unassembled WGS sequence"/>
</dbReference>
<dbReference type="InterPro" id="IPR057326">
    <property type="entry name" value="KR_dom"/>
</dbReference>
<dbReference type="GO" id="GO:0016616">
    <property type="term" value="F:oxidoreductase activity, acting on the CH-OH group of donors, NAD or NADP as acceptor"/>
    <property type="evidence" value="ECO:0007669"/>
    <property type="project" value="TreeGrafter"/>
</dbReference>
<evidence type="ECO:0000259" key="2">
    <source>
        <dbReference type="SMART" id="SM00822"/>
    </source>
</evidence>
<name>A0A542YPF7_9MICO</name>
<dbReference type="RefSeq" id="WP_141784176.1">
    <property type="nucleotide sequence ID" value="NZ_BAAAIK010000004.1"/>
</dbReference>
<dbReference type="AlphaFoldDB" id="A0A542YPF7"/>
<dbReference type="NCBIfam" id="NF006110">
    <property type="entry name" value="PRK08261.1"/>
    <property type="match status" value="1"/>
</dbReference>
<accession>A0A542YPF7</accession>
<reference evidence="3 4" key="1">
    <citation type="submission" date="2019-06" db="EMBL/GenBank/DDBJ databases">
        <title>Sequencing the genomes of 1000 actinobacteria strains.</title>
        <authorList>
            <person name="Klenk H.-P."/>
        </authorList>
    </citation>
    <scope>NUCLEOTIDE SEQUENCE [LARGE SCALE GENOMIC DNA]</scope>
    <source>
        <strain evidence="3 4">DSM 12335</strain>
    </source>
</reference>
<evidence type="ECO:0000313" key="4">
    <source>
        <dbReference type="Proteomes" id="UP000319516"/>
    </source>
</evidence>
<keyword evidence="4" id="KW-1185">Reference proteome</keyword>
<dbReference type="SMART" id="SM00822">
    <property type="entry name" value="PKS_KR"/>
    <property type="match status" value="1"/>
</dbReference>
<comment type="caution">
    <text evidence="3">The sequence shown here is derived from an EMBL/GenBank/DDBJ whole genome shotgun (WGS) entry which is preliminary data.</text>
</comment>
<evidence type="ECO:0000313" key="3">
    <source>
        <dbReference type="EMBL" id="TQL49976.1"/>
    </source>
</evidence>
<dbReference type="InterPro" id="IPR020904">
    <property type="entry name" value="Sc_DH/Rdtase_CS"/>
</dbReference>
<sequence length="467" mass="47485">MPNLFSTVTSNPVAKAVGKQLGLPQPVTLRRGRDLPTGDVVLGTAPVGAAGGIVADALAALGVPAVEALRDDPAARTTDDEGRARPPAYEQRIGAVVVDATAATTIADLEAVRALLRPALKGMGTCGRVVLVGTAPELTDATESAATQQALEGIVRSVGKELRAGATANLVWTAPGSTGADLASTLSFLLEGRSAYVSGQPWRVGTAPEGAAVPADSPFDGRVVVVTGAARGIGADIARVFARDGAKVVVVDIPASGEALGKVANEIGGTALQLDITATGAGDRIADHVTHRYGPDARIHAIVHNAGITRDKLLVNTDEDRWGSVLDVNLAAQFRINEVLLDKGRAGGLAEDGRVVGVASTSGVAGNRGQSNYAASKAGVIGLVRALAPQVADRGITVNAVAPGFIETEMTGKIPLATREFARRFNSLQQGGKPVDVAETIAYLAAPTSGAVNGQVIRVCGQSQIGA</sequence>
<comment type="similarity">
    <text evidence="1">Belongs to the short-chain dehydrogenases/reductases (SDR) family.</text>
</comment>
<dbReference type="Gene3D" id="3.40.50.720">
    <property type="entry name" value="NAD(P)-binding Rossmann-like Domain"/>
    <property type="match status" value="2"/>
</dbReference>
<dbReference type="Pfam" id="PF13561">
    <property type="entry name" value="adh_short_C2"/>
    <property type="match status" value="1"/>
</dbReference>
<dbReference type="PRINTS" id="PR00081">
    <property type="entry name" value="GDHRDH"/>
</dbReference>